<sequence length="99" mass="11223">MNPVGVHPPSKNPNSKAKIEIRAITPILQEAGQKPRRAVPVRKEQKRSHARKARGGRTREDVAPQILREEEEEWEKERGSQMAQCQRMGRVSLLRGAPP</sequence>
<keyword evidence="3" id="KW-1185">Reference proteome</keyword>
<organism evidence="2 3">
    <name type="scientific">Coleophoma cylindrospora</name>
    <dbReference type="NCBI Taxonomy" id="1849047"/>
    <lineage>
        <taxon>Eukaryota</taxon>
        <taxon>Fungi</taxon>
        <taxon>Dikarya</taxon>
        <taxon>Ascomycota</taxon>
        <taxon>Pezizomycotina</taxon>
        <taxon>Leotiomycetes</taxon>
        <taxon>Helotiales</taxon>
        <taxon>Dermateaceae</taxon>
        <taxon>Coleophoma</taxon>
    </lineage>
</organism>
<comment type="caution">
    <text evidence="2">The sequence shown here is derived from an EMBL/GenBank/DDBJ whole genome shotgun (WGS) entry which is preliminary data.</text>
</comment>
<protein>
    <submittedName>
        <fullName evidence="2">Uncharacterized protein</fullName>
    </submittedName>
</protein>
<dbReference type="Proteomes" id="UP000256645">
    <property type="component" value="Unassembled WGS sequence"/>
</dbReference>
<accession>A0A3D8ST23</accession>
<feature type="region of interest" description="Disordered" evidence="1">
    <location>
        <begin position="32"/>
        <end position="99"/>
    </location>
</feature>
<feature type="compositionally biased region" description="Basic residues" evidence="1">
    <location>
        <begin position="34"/>
        <end position="56"/>
    </location>
</feature>
<dbReference type="EMBL" id="PDLM01000001">
    <property type="protein sequence ID" value="RDW89457.1"/>
    <property type="molecule type" value="Genomic_DNA"/>
</dbReference>
<proteinExistence type="predicted"/>
<evidence type="ECO:0000256" key="1">
    <source>
        <dbReference type="SAM" id="MobiDB-lite"/>
    </source>
</evidence>
<name>A0A3D8ST23_9HELO</name>
<dbReference type="AlphaFoldDB" id="A0A3D8ST23"/>
<evidence type="ECO:0000313" key="3">
    <source>
        <dbReference type="Proteomes" id="UP000256645"/>
    </source>
</evidence>
<gene>
    <name evidence="2" type="ORF">BP6252_01489</name>
</gene>
<reference evidence="2 3" key="1">
    <citation type="journal article" date="2018" name="IMA Fungus">
        <title>IMA Genome-F 9: Draft genome sequence of Annulohypoxylon stygium, Aspergillus mulundensis, Berkeleyomyces basicola (syn. Thielaviopsis basicola), Ceratocystis smalleyi, two Cercospora beticola strains, Coleophoma cylindrospora, Fusarium fracticaudum, Phialophora cf. hyalina, and Morchella septimelata.</title>
        <authorList>
            <person name="Wingfield B.D."/>
            <person name="Bills G.F."/>
            <person name="Dong Y."/>
            <person name="Huang W."/>
            <person name="Nel W.J."/>
            <person name="Swalarsk-Parry B.S."/>
            <person name="Vaghefi N."/>
            <person name="Wilken P.M."/>
            <person name="An Z."/>
            <person name="de Beer Z.W."/>
            <person name="De Vos L."/>
            <person name="Chen L."/>
            <person name="Duong T.A."/>
            <person name="Gao Y."/>
            <person name="Hammerbacher A."/>
            <person name="Kikkert J.R."/>
            <person name="Li Y."/>
            <person name="Li H."/>
            <person name="Li K."/>
            <person name="Li Q."/>
            <person name="Liu X."/>
            <person name="Ma X."/>
            <person name="Naidoo K."/>
            <person name="Pethybridge S.J."/>
            <person name="Sun J."/>
            <person name="Steenkamp E.T."/>
            <person name="van der Nest M.A."/>
            <person name="van Wyk S."/>
            <person name="Wingfield M.J."/>
            <person name="Xiong C."/>
            <person name="Yue Q."/>
            <person name="Zhang X."/>
        </authorList>
    </citation>
    <scope>NUCLEOTIDE SEQUENCE [LARGE SCALE GENOMIC DNA]</scope>
    <source>
        <strain evidence="2 3">BP6252</strain>
    </source>
</reference>
<evidence type="ECO:0000313" key="2">
    <source>
        <dbReference type="EMBL" id="RDW89457.1"/>
    </source>
</evidence>